<comment type="caution">
    <text evidence="2">The sequence shown here is derived from an EMBL/GenBank/DDBJ whole genome shotgun (WGS) entry which is preliminary data.</text>
</comment>
<dbReference type="RefSeq" id="WP_109619126.1">
    <property type="nucleotide sequence ID" value="NZ_QGDO01000003.1"/>
</dbReference>
<dbReference type="PANTHER" id="PTHR48079:SF6">
    <property type="entry name" value="NAD(P)-BINDING DOMAIN-CONTAINING PROTEIN-RELATED"/>
    <property type="match status" value="1"/>
</dbReference>
<dbReference type="Proteomes" id="UP000245535">
    <property type="component" value="Unassembled WGS sequence"/>
</dbReference>
<protein>
    <submittedName>
        <fullName evidence="2">Dihydroflavonol-4-reductase</fullName>
    </submittedName>
</protein>
<evidence type="ECO:0000259" key="1">
    <source>
        <dbReference type="Pfam" id="PF01370"/>
    </source>
</evidence>
<dbReference type="GO" id="GO:0005737">
    <property type="term" value="C:cytoplasm"/>
    <property type="evidence" value="ECO:0007669"/>
    <property type="project" value="TreeGrafter"/>
</dbReference>
<evidence type="ECO:0000313" key="3">
    <source>
        <dbReference type="Proteomes" id="UP000245535"/>
    </source>
</evidence>
<name>A0A315ZBX9_SEDFL</name>
<keyword evidence="3" id="KW-1185">Reference proteome</keyword>
<sequence length="333" mass="36954">MLHKKQRVLVTGANGFLGANIIQQLQDMEQYQAVAMVRKGCNMLALDGLAFEIYEGEITSLKDLESIISTCDFVIHVAALTKPNENDFSVYQKINVETTSNIINLCLKYKVKRLVFVSTANCFTNGSLDQPGDEAKGFMSWLKSSNYAYSKHLAQENVLNAVRDDNLDATIVAPTFMIGERDAGPSSGVLLLYGLKKSIVFYPPGGKSFVSVTEVAKSSIKALKVGKAGESYLLSGKNLTYHSFFKEIGALSGEKKLMIPIPRFLFVFLMLMANAFEALTNKRTVFNSSNIKLLFLDNYFSNEKAKKALGMKDTDLSVSLKEGISWYKRNSYV</sequence>
<dbReference type="Pfam" id="PF01370">
    <property type="entry name" value="Epimerase"/>
    <property type="match status" value="1"/>
</dbReference>
<dbReference type="Gene3D" id="3.40.50.720">
    <property type="entry name" value="NAD(P)-binding Rossmann-like Domain"/>
    <property type="match status" value="1"/>
</dbReference>
<accession>A0A315ZBX9</accession>
<feature type="domain" description="NAD-dependent epimerase/dehydratase" evidence="1">
    <location>
        <begin position="8"/>
        <end position="225"/>
    </location>
</feature>
<dbReference type="InterPro" id="IPR036291">
    <property type="entry name" value="NAD(P)-bd_dom_sf"/>
</dbReference>
<organism evidence="2 3">
    <name type="scientific">Sediminitomix flava</name>
    <dbReference type="NCBI Taxonomy" id="379075"/>
    <lineage>
        <taxon>Bacteria</taxon>
        <taxon>Pseudomonadati</taxon>
        <taxon>Bacteroidota</taxon>
        <taxon>Cytophagia</taxon>
        <taxon>Cytophagales</taxon>
        <taxon>Flammeovirgaceae</taxon>
        <taxon>Sediminitomix</taxon>
    </lineage>
</organism>
<evidence type="ECO:0000313" key="2">
    <source>
        <dbReference type="EMBL" id="PWJ42298.1"/>
    </source>
</evidence>
<dbReference type="OrthoDB" id="1490291at2"/>
<dbReference type="SUPFAM" id="SSF51735">
    <property type="entry name" value="NAD(P)-binding Rossmann-fold domains"/>
    <property type="match status" value="1"/>
</dbReference>
<proteinExistence type="predicted"/>
<dbReference type="GO" id="GO:0004029">
    <property type="term" value="F:aldehyde dehydrogenase (NAD+) activity"/>
    <property type="evidence" value="ECO:0007669"/>
    <property type="project" value="TreeGrafter"/>
</dbReference>
<reference evidence="2 3" key="1">
    <citation type="submission" date="2018-03" db="EMBL/GenBank/DDBJ databases">
        <title>Genomic Encyclopedia of Archaeal and Bacterial Type Strains, Phase II (KMG-II): from individual species to whole genera.</title>
        <authorList>
            <person name="Goeker M."/>
        </authorList>
    </citation>
    <scope>NUCLEOTIDE SEQUENCE [LARGE SCALE GENOMIC DNA]</scope>
    <source>
        <strain evidence="2 3">DSM 28229</strain>
    </source>
</reference>
<dbReference type="InterPro" id="IPR051783">
    <property type="entry name" value="NAD(P)-dependent_oxidoreduct"/>
</dbReference>
<dbReference type="AlphaFoldDB" id="A0A315ZBX9"/>
<dbReference type="PANTHER" id="PTHR48079">
    <property type="entry name" value="PROTEIN YEEZ"/>
    <property type="match status" value="1"/>
</dbReference>
<dbReference type="InterPro" id="IPR001509">
    <property type="entry name" value="Epimerase_deHydtase"/>
</dbReference>
<dbReference type="EMBL" id="QGDO01000003">
    <property type="protein sequence ID" value="PWJ42298.1"/>
    <property type="molecule type" value="Genomic_DNA"/>
</dbReference>
<gene>
    <name evidence="2" type="ORF">BC781_103550</name>
</gene>